<dbReference type="PROSITE" id="PS51898">
    <property type="entry name" value="TYR_RECOMBINASE"/>
    <property type="match status" value="1"/>
</dbReference>
<evidence type="ECO:0000256" key="1">
    <source>
        <dbReference type="ARBA" id="ARBA00008857"/>
    </source>
</evidence>
<dbReference type="RefSeq" id="WP_379537043.1">
    <property type="nucleotide sequence ID" value="NZ_JBHSDR010000003.1"/>
</dbReference>
<dbReference type="Pfam" id="PF13356">
    <property type="entry name" value="Arm-DNA-bind_3"/>
    <property type="match status" value="1"/>
</dbReference>
<dbReference type="EMBL" id="JBHSDR010000003">
    <property type="protein sequence ID" value="MFC4293549.1"/>
    <property type="molecule type" value="Genomic_DNA"/>
</dbReference>
<comment type="similarity">
    <text evidence="1">Belongs to the 'phage' integrase family.</text>
</comment>
<dbReference type="Pfam" id="PF22022">
    <property type="entry name" value="Phage_int_M"/>
    <property type="match status" value="1"/>
</dbReference>
<dbReference type="Pfam" id="PF00589">
    <property type="entry name" value="Phage_integrase"/>
    <property type="match status" value="1"/>
</dbReference>
<evidence type="ECO:0000256" key="4">
    <source>
        <dbReference type="ARBA" id="ARBA00023172"/>
    </source>
</evidence>
<dbReference type="InterPro" id="IPR038488">
    <property type="entry name" value="Integrase_DNA-bd_sf"/>
</dbReference>
<evidence type="ECO:0000313" key="8">
    <source>
        <dbReference type="EMBL" id="MFC4293549.1"/>
    </source>
</evidence>
<dbReference type="InterPro" id="IPR025166">
    <property type="entry name" value="Integrase_DNA_bind_dom"/>
</dbReference>
<name>A0ABV8RLH9_9SPHN</name>
<dbReference type="Proteomes" id="UP001595828">
    <property type="component" value="Unassembled WGS sequence"/>
</dbReference>
<dbReference type="PROSITE" id="PS51900">
    <property type="entry name" value="CB"/>
    <property type="match status" value="1"/>
</dbReference>
<evidence type="ECO:0000259" key="6">
    <source>
        <dbReference type="PROSITE" id="PS51898"/>
    </source>
</evidence>
<feature type="domain" description="Core-binding (CB)" evidence="7">
    <location>
        <begin position="103"/>
        <end position="182"/>
    </location>
</feature>
<evidence type="ECO:0000256" key="5">
    <source>
        <dbReference type="PROSITE-ProRule" id="PRU01248"/>
    </source>
</evidence>
<gene>
    <name evidence="8" type="ORF">ACFO0A_00595</name>
</gene>
<evidence type="ECO:0000313" key="9">
    <source>
        <dbReference type="Proteomes" id="UP001595828"/>
    </source>
</evidence>
<dbReference type="InterPro" id="IPR050808">
    <property type="entry name" value="Phage_Integrase"/>
</dbReference>
<dbReference type="InterPro" id="IPR044068">
    <property type="entry name" value="CB"/>
</dbReference>
<dbReference type="Gene3D" id="1.10.443.10">
    <property type="entry name" value="Intergrase catalytic core"/>
    <property type="match status" value="1"/>
</dbReference>
<comment type="caution">
    <text evidence="8">The sequence shown here is derived from an EMBL/GenBank/DDBJ whole genome shotgun (WGS) entry which is preliminary data.</text>
</comment>
<dbReference type="PANTHER" id="PTHR30629:SF2">
    <property type="entry name" value="PROPHAGE INTEGRASE INTS-RELATED"/>
    <property type="match status" value="1"/>
</dbReference>
<protein>
    <submittedName>
        <fullName evidence="8">Tyrosine-type recombinase/integrase</fullName>
    </submittedName>
</protein>
<organism evidence="8 9">
    <name type="scientific">Novosphingobium tardum</name>
    <dbReference type="NCBI Taxonomy" id="1538021"/>
    <lineage>
        <taxon>Bacteria</taxon>
        <taxon>Pseudomonadati</taxon>
        <taxon>Pseudomonadota</taxon>
        <taxon>Alphaproteobacteria</taxon>
        <taxon>Sphingomonadales</taxon>
        <taxon>Sphingomonadaceae</taxon>
        <taxon>Novosphingobium</taxon>
    </lineage>
</organism>
<evidence type="ECO:0000256" key="2">
    <source>
        <dbReference type="ARBA" id="ARBA00022908"/>
    </source>
</evidence>
<feature type="domain" description="Tyr recombinase" evidence="6">
    <location>
        <begin position="203"/>
        <end position="398"/>
    </location>
</feature>
<keyword evidence="2" id="KW-0229">DNA integration</keyword>
<dbReference type="InterPro" id="IPR010998">
    <property type="entry name" value="Integrase_recombinase_N"/>
</dbReference>
<dbReference type="InterPro" id="IPR002104">
    <property type="entry name" value="Integrase_catalytic"/>
</dbReference>
<dbReference type="InterPro" id="IPR053876">
    <property type="entry name" value="Phage_int_M"/>
</dbReference>
<dbReference type="InterPro" id="IPR011010">
    <property type="entry name" value="DNA_brk_join_enz"/>
</dbReference>
<evidence type="ECO:0000256" key="3">
    <source>
        <dbReference type="ARBA" id="ARBA00023125"/>
    </source>
</evidence>
<dbReference type="Gene3D" id="1.10.150.130">
    <property type="match status" value="1"/>
</dbReference>
<sequence>MAKGRINKSSVDGFHPGPTEAVLWDDKISGFGLKVTPAGTKSYLFQYRIGGRAGKTRRVTIGKHGNLTPDKARKEAEGLAALLAKGIDPQQAKQDRNRRAIDLAFKSYADRFVDDCLKVKWKASHADGTSLLRLYATPVLGNKPLPDITRADVRAVLAPVKIKAATCRNLFAVLRRLFRWAVSEGDITISPMAGMEPPPLPVKRDRVLSDGELRLVWRATETMDYPFGPLFRLLAITGQRLEEVSGLVWSELDKAAAMWSLPADRAKNNSASQVPLSPLALAELDALAKRKGRTDGWPRRGLVFTTTGETSVSGHSRAKRRLDRLVAELGANESEPMTVAPWRLHDLRRTFATGMQRLGVRFEVTEAVLNHVSGSKSGVAGVYQLHDWGPEKKAALKAWSDHITAILTEADSTNVVPLASVRA</sequence>
<dbReference type="CDD" id="cd00801">
    <property type="entry name" value="INT_P4_C"/>
    <property type="match status" value="1"/>
</dbReference>
<dbReference type="Gene3D" id="3.30.160.390">
    <property type="entry name" value="Integrase, DNA-binding domain"/>
    <property type="match status" value="1"/>
</dbReference>
<reference evidence="9" key="1">
    <citation type="journal article" date="2019" name="Int. J. Syst. Evol. Microbiol.">
        <title>The Global Catalogue of Microorganisms (GCM) 10K type strain sequencing project: providing services to taxonomists for standard genome sequencing and annotation.</title>
        <authorList>
            <consortium name="The Broad Institute Genomics Platform"/>
            <consortium name="The Broad Institute Genome Sequencing Center for Infectious Disease"/>
            <person name="Wu L."/>
            <person name="Ma J."/>
        </authorList>
    </citation>
    <scope>NUCLEOTIDE SEQUENCE [LARGE SCALE GENOMIC DNA]</scope>
    <source>
        <strain evidence="9">CGMCC 1.12989</strain>
    </source>
</reference>
<accession>A0ABV8RLH9</accession>
<proteinExistence type="inferred from homology"/>
<evidence type="ECO:0000259" key="7">
    <source>
        <dbReference type="PROSITE" id="PS51900"/>
    </source>
</evidence>
<dbReference type="InterPro" id="IPR013762">
    <property type="entry name" value="Integrase-like_cat_sf"/>
</dbReference>
<dbReference type="PANTHER" id="PTHR30629">
    <property type="entry name" value="PROPHAGE INTEGRASE"/>
    <property type="match status" value="1"/>
</dbReference>
<keyword evidence="4" id="KW-0233">DNA recombination</keyword>
<keyword evidence="9" id="KW-1185">Reference proteome</keyword>
<dbReference type="SUPFAM" id="SSF56349">
    <property type="entry name" value="DNA breaking-rejoining enzymes"/>
    <property type="match status" value="1"/>
</dbReference>
<keyword evidence="3 5" id="KW-0238">DNA-binding</keyword>